<proteinExistence type="predicted"/>
<keyword evidence="3" id="KW-1185">Reference proteome</keyword>
<name>A0AAV7AE78_ENGPU</name>
<sequence>MRTINKILIPPEQNPPVSYVPDEDVPQSVMETQPSICVRSHEGRPTPTSPIHYTGACGFCSRCRRRPLEEYLRLCNEEPGGHRRPSGDRHPNSSYPLREGPCPPNARYVQDEDVPLSVQATQQSICLRSHDECPTPTTPIYYTESCNPHVINIADEHVHSSIQESDETSGQDLRNNCQGATSILHSGGPYSTYLLLPSMSMDTVLTA</sequence>
<reference evidence="2" key="1">
    <citation type="thesis" date="2020" institute="ProQuest LLC" country="789 East Eisenhower Parkway, Ann Arbor, MI, USA">
        <title>Comparative Genomics and Chromosome Evolution.</title>
        <authorList>
            <person name="Mudd A.B."/>
        </authorList>
    </citation>
    <scope>NUCLEOTIDE SEQUENCE</scope>
    <source>
        <strain evidence="2">237g6f4</strain>
        <tissue evidence="2">Blood</tissue>
    </source>
</reference>
<feature type="region of interest" description="Disordered" evidence="1">
    <location>
        <begin position="77"/>
        <end position="100"/>
    </location>
</feature>
<organism evidence="2 3">
    <name type="scientific">Engystomops pustulosus</name>
    <name type="common">Tungara frog</name>
    <name type="synonym">Physalaemus pustulosus</name>
    <dbReference type="NCBI Taxonomy" id="76066"/>
    <lineage>
        <taxon>Eukaryota</taxon>
        <taxon>Metazoa</taxon>
        <taxon>Chordata</taxon>
        <taxon>Craniata</taxon>
        <taxon>Vertebrata</taxon>
        <taxon>Euteleostomi</taxon>
        <taxon>Amphibia</taxon>
        <taxon>Batrachia</taxon>
        <taxon>Anura</taxon>
        <taxon>Neobatrachia</taxon>
        <taxon>Hyloidea</taxon>
        <taxon>Leptodactylidae</taxon>
        <taxon>Leiuperinae</taxon>
        <taxon>Engystomops</taxon>
    </lineage>
</organism>
<gene>
    <name evidence="2" type="ORF">GDO81_016916</name>
</gene>
<evidence type="ECO:0000313" key="3">
    <source>
        <dbReference type="Proteomes" id="UP000824782"/>
    </source>
</evidence>
<protein>
    <submittedName>
        <fullName evidence="2">Uncharacterized protein</fullName>
    </submittedName>
</protein>
<accession>A0AAV7AE78</accession>
<evidence type="ECO:0000256" key="1">
    <source>
        <dbReference type="SAM" id="MobiDB-lite"/>
    </source>
</evidence>
<comment type="caution">
    <text evidence="2">The sequence shown here is derived from an EMBL/GenBank/DDBJ whole genome shotgun (WGS) entry which is preliminary data.</text>
</comment>
<evidence type="ECO:0000313" key="2">
    <source>
        <dbReference type="EMBL" id="KAG8558227.1"/>
    </source>
</evidence>
<dbReference type="EMBL" id="WNYA01000008">
    <property type="protein sequence ID" value="KAG8558227.1"/>
    <property type="molecule type" value="Genomic_DNA"/>
</dbReference>
<feature type="compositionally biased region" description="Basic and acidic residues" evidence="1">
    <location>
        <begin position="77"/>
        <end position="91"/>
    </location>
</feature>
<dbReference type="Proteomes" id="UP000824782">
    <property type="component" value="Unassembled WGS sequence"/>
</dbReference>
<dbReference type="AlphaFoldDB" id="A0AAV7AE78"/>